<evidence type="ECO:0008006" key="6">
    <source>
        <dbReference type="Google" id="ProtNLM"/>
    </source>
</evidence>
<dbReference type="CDD" id="cd13831">
    <property type="entry name" value="HU"/>
    <property type="match status" value="1"/>
</dbReference>
<evidence type="ECO:0000313" key="5">
    <source>
        <dbReference type="Proteomes" id="UP000013827"/>
    </source>
</evidence>
<proteinExistence type="inferred from homology"/>
<accession>A0A0D3IME7</accession>
<feature type="region of interest" description="Disordered" evidence="3">
    <location>
        <begin position="56"/>
        <end position="88"/>
    </location>
</feature>
<protein>
    <recommendedName>
        <fullName evidence="6">DNA-binding protein HU</fullName>
    </recommendedName>
</protein>
<evidence type="ECO:0000256" key="3">
    <source>
        <dbReference type="SAM" id="MobiDB-lite"/>
    </source>
</evidence>
<dbReference type="EnsemblProtists" id="EOD12432">
    <property type="protein sequence ID" value="EOD12432"/>
    <property type="gene ID" value="EMIHUDRAFT_67066"/>
</dbReference>
<evidence type="ECO:0000256" key="1">
    <source>
        <dbReference type="ARBA" id="ARBA00023125"/>
    </source>
</evidence>
<dbReference type="GO" id="GO:0005829">
    <property type="term" value="C:cytosol"/>
    <property type="evidence" value="ECO:0007669"/>
    <property type="project" value="TreeGrafter"/>
</dbReference>
<dbReference type="GO" id="GO:0030527">
    <property type="term" value="F:structural constituent of chromatin"/>
    <property type="evidence" value="ECO:0007669"/>
    <property type="project" value="InterPro"/>
</dbReference>
<dbReference type="PaxDb" id="2903-EOD12432"/>
<dbReference type="PRINTS" id="PR01727">
    <property type="entry name" value="DNABINDINGHU"/>
</dbReference>
<dbReference type="HOGENOM" id="CLU_105066_3_2_1"/>
<evidence type="ECO:0000256" key="2">
    <source>
        <dbReference type="RuleBase" id="RU003939"/>
    </source>
</evidence>
<sequence length="88" mass="9120">MAVSKGDLVDAIAARAGVSKKMAGAVLSSGGRESGTRASPCQVSLVGFGTFDSKERAAREGRNPQTGEKMQIAGVPHLAPPPWCRPRT</sequence>
<dbReference type="Pfam" id="PF00216">
    <property type="entry name" value="Bac_DNA_binding"/>
    <property type="match status" value="1"/>
</dbReference>
<dbReference type="GO" id="GO:0003677">
    <property type="term" value="F:DNA binding"/>
    <property type="evidence" value="ECO:0007669"/>
    <property type="project" value="UniProtKB-KW"/>
</dbReference>
<dbReference type="SMART" id="SM00411">
    <property type="entry name" value="BHL"/>
    <property type="match status" value="1"/>
</dbReference>
<dbReference type="InterPro" id="IPR000119">
    <property type="entry name" value="Hist_DNA-bd"/>
</dbReference>
<reference evidence="5" key="1">
    <citation type="journal article" date="2013" name="Nature">
        <title>Pan genome of the phytoplankton Emiliania underpins its global distribution.</title>
        <authorList>
            <person name="Read B.A."/>
            <person name="Kegel J."/>
            <person name="Klute M.J."/>
            <person name="Kuo A."/>
            <person name="Lefebvre S.C."/>
            <person name="Maumus F."/>
            <person name="Mayer C."/>
            <person name="Miller J."/>
            <person name="Monier A."/>
            <person name="Salamov A."/>
            <person name="Young J."/>
            <person name="Aguilar M."/>
            <person name="Claverie J.M."/>
            <person name="Frickenhaus S."/>
            <person name="Gonzalez K."/>
            <person name="Herman E.K."/>
            <person name="Lin Y.C."/>
            <person name="Napier J."/>
            <person name="Ogata H."/>
            <person name="Sarno A.F."/>
            <person name="Shmutz J."/>
            <person name="Schroeder D."/>
            <person name="de Vargas C."/>
            <person name="Verret F."/>
            <person name="von Dassow P."/>
            <person name="Valentin K."/>
            <person name="Van de Peer Y."/>
            <person name="Wheeler G."/>
            <person name="Dacks J.B."/>
            <person name="Delwiche C.F."/>
            <person name="Dyhrman S.T."/>
            <person name="Glockner G."/>
            <person name="John U."/>
            <person name="Richards T."/>
            <person name="Worden A.Z."/>
            <person name="Zhang X."/>
            <person name="Grigoriev I.V."/>
            <person name="Allen A.E."/>
            <person name="Bidle K."/>
            <person name="Borodovsky M."/>
            <person name="Bowler C."/>
            <person name="Brownlee C."/>
            <person name="Cock J.M."/>
            <person name="Elias M."/>
            <person name="Gladyshev V.N."/>
            <person name="Groth M."/>
            <person name="Guda C."/>
            <person name="Hadaegh A."/>
            <person name="Iglesias-Rodriguez M.D."/>
            <person name="Jenkins J."/>
            <person name="Jones B.M."/>
            <person name="Lawson T."/>
            <person name="Leese F."/>
            <person name="Lindquist E."/>
            <person name="Lobanov A."/>
            <person name="Lomsadze A."/>
            <person name="Malik S.B."/>
            <person name="Marsh M.E."/>
            <person name="Mackinder L."/>
            <person name="Mock T."/>
            <person name="Mueller-Roeber B."/>
            <person name="Pagarete A."/>
            <person name="Parker M."/>
            <person name="Probert I."/>
            <person name="Quesneville H."/>
            <person name="Raines C."/>
            <person name="Rensing S.A."/>
            <person name="Riano-Pachon D.M."/>
            <person name="Richier S."/>
            <person name="Rokitta S."/>
            <person name="Shiraiwa Y."/>
            <person name="Soanes D.M."/>
            <person name="van der Giezen M."/>
            <person name="Wahlund T.M."/>
            <person name="Williams B."/>
            <person name="Wilson W."/>
            <person name="Wolfe G."/>
            <person name="Wurch L.L."/>
        </authorList>
    </citation>
    <scope>NUCLEOTIDE SEQUENCE</scope>
</reference>
<keyword evidence="5" id="KW-1185">Reference proteome</keyword>
<name>A0A0D3IME7_EMIH1</name>
<dbReference type="SUPFAM" id="SSF47729">
    <property type="entry name" value="IHF-like DNA-binding proteins"/>
    <property type="match status" value="1"/>
</dbReference>
<dbReference type="PANTHER" id="PTHR33175">
    <property type="entry name" value="DNA-BINDING PROTEIN HU"/>
    <property type="match status" value="1"/>
</dbReference>
<dbReference type="Proteomes" id="UP000013827">
    <property type="component" value="Unassembled WGS sequence"/>
</dbReference>
<dbReference type="GeneID" id="17258502"/>
<organism evidence="4 5">
    <name type="scientific">Emiliania huxleyi (strain CCMP1516)</name>
    <dbReference type="NCBI Taxonomy" id="280463"/>
    <lineage>
        <taxon>Eukaryota</taxon>
        <taxon>Haptista</taxon>
        <taxon>Haptophyta</taxon>
        <taxon>Prymnesiophyceae</taxon>
        <taxon>Isochrysidales</taxon>
        <taxon>Noelaerhabdaceae</taxon>
        <taxon>Emiliania</taxon>
    </lineage>
</organism>
<dbReference type="RefSeq" id="XP_005764861.1">
    <property type="nucleotide sequence ID" value="XM_005764804.1"/>
</dbReference>
<dbReference type="InterPro" id="IPR020816">
    <property type="entry name" value="Histone-like_DNA-bd_CS"/>
</dbReference>
<feature type="compositionally biased region" description="Pro residues" evidence="3">
    <location>
        <begin position="78"/>
        <end position="88"/>
    </location>
</feature>
<dbReference type="AlphaFoldDB" id="A0A0D3IME7"/>
<dbReference type="PROSITE" id="PS00045">
    <property type="entry name" value="HISTONE_LIKE"/>
    <property type="match status" value="1"/>
</dbReference>
<dbReference type="Gene3D" id="4.10.520.10">
    <property type="entry name" value="IHF-like DNA-binding proteins"/>
    <property type="match status" value="1"/>
</dbReference>
<reference evidence="4" key="2">
    <citation type="submission" date="2024-10" db="UniProtKB">
        <authorList>
            <consortium name="EnsemblProtists"/>
        </authorList>
    </citation>
    <scope>IDENTIFICATION</scope>
</reference>
<dbReference type="PANTHER" id="PTHR33175:SF3">
    <property type="entry name" value="DNA-BINDING PROTEIN HU-BETA"/>
    <property type="match status" value="1"/>
</dbReference>
<dbReference type="InterPro" id="IPR010992">
    <property type="entry name" value="IHF-like_DNA-bd_dom_sf"/>
</dbReference>
<dbReference type="KEGG" id="ehx:EMIHUDRAFT_67066"/>
<evidence type="ECO:0000313" key="4">
    <source>
        <dbReference type="EnsemblProtists" id="EOD12432"/>
    </source>
</evidence>
<keyword evidence="1" id="KW-0238">DNA-binding</keyword>
<comment type="similarity">
    <text evidence="2">Belongs to the bacterial histone-like protein family.</text>
</comment>